<sequence length="439" mass="48074">MYLYFGLMRKKVYFYTVFVIGPEKTMFDGHLLQKQTFGVAIGANLKDYQDMKKANDTLPRYVRVTGTITAHTSAMHGELHQQLYNLVAAQDKQKLHLTDELLKAWNDLIAQEVEQNNAQPDKELTAKMRRLDGDRDALLSQLFSAVRNNRRSPVEALREPAKRLVPIMDSYKGIQREMLQAESLLVNGLLMDLAKLPADTAALGLTTVIAMLKTTNDEFEQLERKRINDSDKSGLTSTKAVRPLTDEKFYEVRGNVEAAFYYATTVADKQMIATLVGNLNAMLARYATARKVSKAQQAIARQMELESNHRRIDPLLPALAAKTGHVAGDLSFTGRTLIRNYELRYELRMASSGKTLWARLVGGELVFVKTKPSAKGNGSATLKPKDKKPGDGGSPGKGGDGGKGGDAPGKGKDTGGDDASGKGKNPDGGQGDVTVTPKA</sequence>
<feature type="compositionally biased region" description="Gly residues" evidence="1">
    <location>
        <begin position="391"/>
        <end position="408"/>
    </location>
</feature>
<dbReference type="Proteomes" id="UP000190065">
    <property type="component" value="Unassembled WGS sequence"/>
</dbReference>
<organism evidence="2 3">
    <name type="scientific">Segatella oulorum</name>
    <dbReference type="NCBI Taxonomy" id="28136"/>
    <lineage>
        <taxon>Bacteria</taxon>
        <taxon>Pseudomonadati</taxon>
        <taxon>Bacteroidota</taxon>
        <taxon>Bacteroidia</taxon>
        <taxon>Bacteroidales</taxon>
        <taxon>Prevotellaceae</taxon>
        <taxon>Segatella</taxon>
    </lineage>
</organism>
<evidence type="ECO:0000256" key="1">
    <source>
        <dbReference type="SAM" id="MobiDB-lite"/>
    </source>
</evidence>
<proteinExistence type="predicted"/>
<dbReference type="AlphaFoldDB" id="A0A1T4RN49"/>
<protein>
    <submittedName>
        <fullName evidence="2">Uncharacterized protein</fullName>
    </submittedName>
</protein>
<dbReference type="RefSeq" id="WP_144006278.1">
    <property type="nucleotide sequence ID" value="NZ_FUXK01000036.1"/>
</dbReference>
<gene>
    <name evidence="2" type="ORF">SAMN02745202_02358</name>
</gene>
<dbReference type="InterPro" id="IPR046228">
    <property type="entry name" value="DUF6261"/>
</dbReference>
<name>A0A1T4RN49_9BACT</name>
<feature type="region of interest" description="Disordered" evidence="1">
    <location>
        <begin position="372"/>
        <end position="439"/>
    </location>
</feature>
<feature type="compositionally biased region" description="Basic and acidic residues" evidence="1">
    <location>
        <begin position="409"/>
        <end position="425"/>
    </location>
</feature>
<dbReference type="EMBL" id="FUXK01000036">
    <property type="protein sequence ID" value="SKA17392.1"/>
    <property type="molecule type" value="Genomic_DNA"/>
</dbReference>
<evidence type="ECO:0000313" key="3">
    <source>
        <dbReference type="Proteomes" id="UP000190065"/>
    </source>
</evidence>
<reference evidence="2 3" key="1">
    <citation type="submission" date="2017-02" db="EMBL/GenBank/DDBJ databases">
        <authorList>
            <person name="Peterson S.W."/>
        </authorList>
    </citation>
    <scope>NUCLEOTIDE SEQUENCE [LARGE SCALE GENOMIC DNA]</scope>
    <source>
        <strain evidence="2 3">ATCC 43324</strain>
    </source>
</reference>
<evidence type="ECO:0000313" key="2">
    <source>
        <dbReference type="EMBL" id="SKA17392.1"/>
    </source>
</evidence>
<accession>A0A1T4RN49</accession>
<dbReference type="Pfam" id="PF19775">
    <property type="entry name" value="DUF6261"/>
    <property type="match status" value="1"/>
</dbReference>